<evidence type="ECO:0000313" key="2">
    <source>
        <dbReference type="Proteomes" id="UP000681720"/>
    </source>
</evidence>
<dbReference type="EMBL" id="CAJOBJ010243123">
    <property type="protein sequence ID" value="CAF5079514.1"/>
    <property type="molecule type" value="Genomic_DNA"/>
</dbReference>
<comment type="caution">
    <text evidence="1">The sequence shown here is derived from an EMBL/GenBank/DDBJ whole genome shotgun (WGS) entry which is preliminary data.</text>
</comment>
<reference evidence="1" key="1">
    <citation type="submission" date="2021-02" db="EMBL/GenBank/DDBJ databases">
        <authorList>
            <person name="Nowell W R."/>
        </authorList>
    </citation>
    <scope>NUCLEOTIDE SEQUENCE</scope>
</reference>
<accession>A0A8S3EQ70</accession>
<name>A0A8S3EQ70_9BILA</name>
<dbReference type="Proteomes" id="UP000681720">
    <property type="component" value="Unassembled WGS sequence"/>
</dbReference>
<proteinExistence type="predicted"/>
<sequence>MAEKVHRSGVQNLQGRLSISILPSMLGRPQKCNFRLMFIRCFRDGVLDCSKYKNSEVVPVMEILV</sequence>
<evidence type="ECO:0000313" key="1">
    <source>
        <dbReference type="EMBL" id="CAF5079514.1"/>
    </source>
</evidence>
<protein>
    <submittedName>
        <fullName evidence="1">Uncharacterized protein</fullName>
    </submittedName>
</protein>
<gene>
    <name evidence="1" type="ORF">GIL414_LOCUS61631</name>
</gene>
<organism evidence="1 2">
    <name type="scientific">Rotaria magnacalcarata</name>
    <dbReference type="NCBI Taxonomy" id="392030"/>
    <lineage>
        <taxon>Eukaryota</taxon>
        <taxon>Metazoa</taxon>
        <taxon>Spiralia</taxon>
        <taxon>Gnathifera</taxon>
        <taxon>Rotifera</taxon>
        <taxon>Eurotatoria</taxon>
        <taxon>Bdelloidea</taxon>
        <taxon>Philodinida</taxon>
        <taxon>Philodinidae</taxon>
        <taxon>Rotaria</taxon>
    </lineage>
</organism>
<dbReference type="AlphaFoldDB" id="A0A8S3EQ70"/>
<feature type="non-terminal residue" evidence="1">
    <location>
        <position position="1"/>
    </location>
</feature>